<evidence type="ECO:0000256" key="2">
    <source>
        <dbReference type="SAM" id="SignalP"/>
    </source>
</evidence>
<protein>
    <submittedName>
        <fullName evidence="3">Uncharacterized protein</fullName>
    </submittedName>
</protein>
<keyword evidence="4" id="KW-1185">Reference proteome</keyword>
<feature type="compositionally biased region" description="Pro residues" evidence="1">
    <location>
        <begin position="163"/>
        <end position="176"/>
    </location>
</feature>
<reference evidence="3 4" key="1">
    <citation type="submission" date="2021-06" db="EMBL/GenBank/DDBJ databases">
        <title>A haploid diamondback moth (Plutella xylostella L.) genome assembly resolves 31 chromosomes and identifies a diamide resistance mutation.</title>
        <authorList>
            <person name="Ward C.M."/>
            <person name="Perry K.D."/>
            <person name="Baker G."/>
            <person name="Powis K."/>
            <person name="Heckel D.G."/>
            <person name="Baxter S.W."/>
        </authorList>
    </citation>
    <scope>NUCLEOTIDE SEQUENCE [LARGE SCALE GENOMIC DNA]</scope>
    <source>
        <strain evidence="3 4">LV</strain>
        <tissue evidence="3">Single pupa</tissue>
    </source>
</reference>
<proteinExistence type="predicted"/>
<feature type="chain" id="PRO_5046339767" evidence="2">
    <location>
        <begin position="25"/>
        <end position="239"/>
    </location>
</feature>
<accession>A0ABQ7Q9W5</accession>
<organism evidence="3 4">
    <name type="scientific">Plutella xylostella</name>
    <name type="common">Diamondback moth</name>
    <name type="synonym">Plutella maculipennis</name>
    <dbReference type="NCBI Taxonomy" id="51655"/>
    <lineage>
        <taxon>Eukaryota</taxon>
        <taxon>Metazoa</taxon>
        <taxon>Ecdysozoa</taxon>
        <taxon>Arthropoda</taxon>
        <taxon>Hexapoda</taxon>
        <taxon>Insecta</taxon>
        <taxon>Pterygota</taxon>
        <taxon>Neoptera</taxon>
        <taxon>Endopterygota</taxon>
        <taxon>Lepidoptera</taxon>
        <taxon>Glossata</taxon>
        <taxon>Ditrysia</taxon>
        <taxon>Yponomeutoidea</taxon>
        <taxon>Plutellidae</taxon>
        <taxon>Plutella</taxon>
    </lineage>
</organism>
<feature type="region of interest" description="Disordered" evidence="1">
    <location>
        <begin position="157"/>
        <end position="176"/>
    </location>
</feature>
<evidence type="ECO:0000313" key="3">
    <source>
        <dbReference type="EMBL" id="KAG7301519.1"/>
    </source>
</evidence>
<feature type="signal peptide" evidence="2">
    <location>
        <begin position="1"/>
        <end position="24"/>
    </location>
</feature>
<dbReference type="Proteomes" id="UP000823941">
    <property type="component" value="Chromosome 19"/>
</dbReference>
<gene>
    <name evidence="3" type="ORF">JYU34_014485</name>
</gene>
<comment type="caution">
    <text evidence="3">The sequence shown here is derived from an EMBL/GenBank/DDBJ whole genome shotgun (WGS) entry which is preliminary data.</text>
</comment>
<name>A0ABQ7Q9W5_PLUXY</name>
<dbReference type="EMBL" id="JAHIBW010000019">
    <property type="protein sequence ID" value="KAG7301519.1"/>
    <property type="molecule type" value="Genomic_DNA"/>
</dbReference>
<keyword evidence="2" id="KW-0732">Signal</keyword>
<evidence type="ECO:0000313" key="4">
    <source>
        <dbReference type="Proteomes" id="UP000823941"/>
    </source>
</evidence>
<evidence type="ECO:0000256" key="1">
    <source>
        <dbReference type="SAM" id="MobiDB-lite"/>
    </source>
</evidence>
<sequence>MYLTQIIVLIVSINWIVLSDVCAAEDVDNRHLVLPLAKHHLKEKLIKRLTHLLEKSKLSHVIKKRQAVHEVVDEGGELEHDEEVRDEFSRLPAEVHEMEVSPTHLVKFPVKPPLPPPPPPELIKAQMKYQSQFHTDIKKSFPVFDFLKEAEKIKEKKEFEPKVLPPPPPPLPPPPPPPPVFKGIEFNAKNEKELKIEFPDPVVSRTRMALHFGSLLVQALTKMLGNAEAALSKYVKPKE</sequence>